<protein>
    <submittedName>
        <fullName evidence="6">Uncharacterized protein</fullName>
    </submittedName>
</protein>
<evidence type="ECO:0000313" key="6">
    <source>
        <dbReference type="EMBL" id="RKU41829.1"/>
    </source>
</evidence>
<feature type="transmembrane region" description="Helical" evidence="5">
    <location>
        <begin position="120"/>
        <end position="145"/>
    </location>
</feature>
<dbReference type="EMBL" id="QVQW01000067">
    <property type="protein sequence ID" value="RKU41829.1"/>
    <property type="molecule type" value="Genomic_DNA"/>
</dbReference>
<keyword evidence="7" id="KW-1185">Reference proteome</keyword>
<feature type="transmembrane region" description="Helical" evidence="5">
    <location>
        <begin position="157"/>
        <end position="180"/>
    </location>
</feature>
<evidence type="ECO:0000256" key="3">
    <source>
        <dbReference type="ARBA" id="ARBA00022989"/>
    </source>
</evidence>
<name>A0A420Y1U4_9PEZI</name>
<keyword evidence="3 5" id="KW-1133">Transmembrane helix</keyword>
<keyword evidence="2 5" id="KW-0812">Transmembrane</keyword>
<feature type="transmembrane region" description="Helical" evidence="5">
    <location>
        <begin position="78"/>
        <end position="100"/>
    </location>
</feature>
<organism evidence="6 7">
    <name type="scientific">Coniochaeta pulveracea</name>
    <dbReference type="NCBI Taxonomy" id="177199"/>
    <lineage>
        <taxon>Eukaryota</taxon>
        <taxon>Fungi</taxon>
        <taxon>Dikarya</taxon>
        <taxon>Ascomycota</taxon>
        <taxon>Pezizomycotina</taxon>
        <taxon>Sordariomycetes</taxon>
        <taxon>Sordariomycetidae</taxon>
        <taxon>Coniochaetales</taxon>
        <taxon>Coniochaetaceae</taxon>
        <taxon>Coniochaeta</taxon>
    </lineage>
</organism>
<dbReference type="AlphaFoldDB" id="A0A420Y1U4"/>
<evidence type="ECO:0000256" key="2">
    <source>
        <dbReference type="ARBA" id="ARBA00022692"/>
    </source>
</evidence>
<comment type="caution">
    <text evidence="6">The sequence shown here is derived from an EMBL/GenBank/DDBJ whole genome shotgun (WGS) entry which is preliminary data.</text>
</comment>
<proteinExistence type="predicted"/>
<reference evidence="6 7" key="1">
    <citation type="submission" date="2018-08" db="EMBL/GenBank/DDBJ databases">
        <title>Draft genome of the lignicolous fungus Coniochaeta pulveracea.</title>
        <authorList>
            <person name="Borstlap C.J."/>
            <person name="De Witt R.N."/>
            <person name="Botha A."/>
            <person name="Volschenk H."/>
        </authorList>
    </citation>
    <scope>NUCLEOTIDE SEQUENCE [LARGE SCALE GENOMIC DNA]</scope>
    <source>
        <strain evidence="6 7">CAB683</strain>
    </source>
</reference>
<evidence type="ECO:0000256" key="4">
    <source>
        <dbReference type="ARBA" id="ARBA00023136"/>
    </source>
</evidence>
<comment type="subcellular location">
    <subcellularLocation>
        <location evidence="1">Membrane</location>
        <topology evidence="1">Multi-pass membrane protein</topology>
    </subcellularLocation>
</comment>
<dbReference type="InterPro" id="IPR007568">
    <property type="entry name" value="RTA1"/>
</dbReference>
<evidence type="ECO:0000256" key="5">
    <source>
        <dbReference type="SAM" id="Phobius"/>
    </source>
</evidence>
<dbReference type="STRING" id="177199.A0A420Y1U4"/>
<dbReference type="PANTHER" id="PTHR31465:SF35">
    <property type="entry name" value="RTA1 DOMAIN PROTEIN-RELATED"/>
    <property type="match status" value="1"/>
</dbReference>
<feature type="transmembrane region" description="Helical" evidence="5">
    <location>
        <begin position="17"/>
        <end position="36"/>
    </location>
</feature>
<dbReference type="Proteomes" id="UP000275385">
    <property type="component" value="Unassembled WGS sequence"/>
</dbReference>
<evidence type="ECO:0000256" key="1">
    <source>
        <dbReference type="ARBA" id="ARBA00004141"/>
    </source>
</evidence>
<sequence>MADKPGTFVFYEYKPSMVAAVIFIAGFSISVSVHVVQLARRRTWFMIPFTLGCLFEGVGFVGRAMSSNEYPDFTKNPYIIQSTLLLLGPTLLAASIYMVLGRLIRLLGADSHSLIRPKWLTKVFVLGDVLSFLAQGGGAGILTQAKTTEDVKRGENIITGGLCIQILFFGFFMVVTLVFHMRMLKRPTKGLYRVNVPWQQLLWVLYISSALIMTRSLYRVAEYVTGDGSVLKSKESYLYCLDALPMLLVALTYNVYHPSKVLLEDGTDCESLASLDAFGPGV</sequence>
<gene>
    <name evidence="6" type="ORF">DL546_004469</name>
</gene>
<dbReference type="GO" id="GO:0016020">
    <property type="term" value="C:membrane"/>
    <property type="evidence" value="ECO:0007669"/>
    <property type="project" value="UniProtKB-SubCell"/>
</dbReference>
<dbReference type="PANTHER" id="PTHR31465">
    <property type="entry name" value="PROTEIN RTA1-RELATED"/>
    <property type="match status" value="1"/>
</dbReference>
<accession>A0A420Y1U4</accession>
<dbReference type="OrthoDB" id="3358017at2759"/>
<evidence type="ECO:0000313" key="7">
    <source>
        <dbReference type="Proteomes" id="UP000275385"/>
    </source>
</evidence>
<feature type="transmembrane region" description="Helical" evidence="5">
    <location>
        <begin position="43"/>
        <end position="66"/>
    </location>
</feature>
<keyword evidence="4 5" id="KW-0472">Membrane</keyword>
<dbReference type="Pfam" id="PF04479">
    <property type="entry name" value="RTA1"/>
    <property type="match status" value="1"/>
</dbReference>